<dbReference type="SUPFAM" id="SSF55961">
    <property type="entry name" value="Bet v1-like"/>
    <property type="match status" value="1"/>
</dbReference>
<evidence type="ECO:0000313" key="2">
    <source>
        <dbReference type="Proteomes" id="UP000290289"/>
    </source>
</evidence>
<keyword evidence="2" id="KW-1185">Reference proteome</keyword>
<proteinExistence type="predicted"/>
<organism evidence="1 2">
    <name type="scientific">Malus domestica</name>
    <name type="common">Apple</name>
    <name type="synonym">Pyrus malus</name>
    <dbReference type="NCBI Taxonomy" id="3750"/>
    <lineage>
        <taxon>Eukaryota</taxon>
        <taxon>Viridiplantae</taxon>
        <taxon>Streptophyta</taxon>
        <taxon>Embryophyta</taxon>
        <taxon>Tracheophyta</taxon>
        <taxon>Spermatophyta</taxon>
        <taxon>Magnoliopsida</taxon>
        <taxon>eudicotyledons</taxon>
        <taxon>Gunneridae</taxon>
        <taxon>Pentapetalae</taxon>
        <taxon>rosids</taxon>
        <taxon>fabids</taxon>
        <taxon>Rosales</taxon>
        <taxon>Rosaceae</taxon>
        <taxon>Amygdaloideae</taxon>
        <taxon>Maleae</taxon>
        <taxon>Malus</taxon>
    </lineage>
</organism>
<evidence type="ECO:0008006" key="3">
    <source>
        <dbReference type="Google" id="ProtNLM"/>
    </source>
</evidence>
<dbReference type="AlphaFoldDB" id="A0A498JD90"/>
<dbReference type="Proteomes" id="UP000290289">
    <property type="component" value="Chromosome 7"/>
</dbReference>
<name>A0A498JD90_MALDO</name>
<dbReference type="Gene3D" id="3.30.530.20">
    <property type="match status" value="1"/>
</dbReference>
<gene>
    <name evidence="1" type="ORF">DVH24_015866</name>
</gene>
<sequence>MLAQRGTFKQVLKMQLRRMYGNVCEQSMVFEYFKMLLTQMGKGVIVNSVGVIEASADTAFEVILNLDRHQRYEWDTRTSNLELIDSYDGYHDVVHGIFLGGIPRMIFSSLGDGSPDKMERTPSCNFQPSIRKSLRNLDIIIQK</sequence>
<evidence type="ECO:0000313" key="1">
    <source>
        <dbReference type="EMBL" id="RXH93799.1"/>
    </source>
</evidence>
<dbReference type="EMBL" id="RDQH01000333">
    <property type="protein sequence ID" value="RXH93799.1"/>
    <property type="molecule type" value="Genomic_DNA"/>
</dbReference>
<accession>A0A498JD90</accession>
<reference evidence="1 2" key="1">
    <citation type="submission" date="2018-10" db="EMBL/GenBank/DDBJ databases">
        <title>A high-quality apple genome assembly.</title>
        <authorList>
            <person name="Hu J."/>
        </authorList>
    </citation>
    <scope>NUCLEOTIDE SEQUENCE [LARGE SCALE GENOMIC DNA]</scope>
    <source>
        <strain evidence="2">cv. HFTH1</strain>
        <tissue evidence="1">Young leaf</tissue>
    </source>
</reference>
<dbReference type="STRING" id="3750.A0A498JD90"/>
<protein>
    <recommendedName>
        <fullName evidence="3">START domain-containing protein</fullName>
    </recommendedName>
</protein>
<dbReference type="InterPro" id="IPR023393">
    <property type="entry name" value="START-like_dom_sf"/>
</dbReference>
<comment type="caution">
    <text evidence="1">The sequence shown here is derived from an EMBL/GenBank/DDBJ whole genome shotgun (WGS) entry which is preliminary data.</text>
</comment>